<dbReference type="PANTHER" id="PTHR13612:SF0">
    <property type="entry name" value="ENHANCER OF MRNA-DECAPPING PROTEIN 3"/>
    <property type="match status" value="1"/>
</dbReference>
<reference evidence="8" key="1">
    <citation type="submission" date="2021-03" db="EMBL/GenBank/DDBJ databases">
        <authorList>
            <person name="Tagirdzhanova G."/>
        </authorList>
    </citation>
    <scope>NUCLEOTIDE SEQUENCE</scope>
</reference>
<gene>
    <name evidence="8" type="primary">EDC3_1</name>
    <name evidence="8" type="ORF">HETSPECPRED_003294</name>
</gene>
<feature type="compositionally biased region" description="Basic and acidic residues" evidence="5">
    <location>
        <begin position="229"/>
        <end position="244"/>
    </location>
</feature>
<dbReference type="AlphaFoldDB" id="A0A8H3EED6"/>
<evidence type="ECO:0000256" key="4">
    <source>
        <dbReference type="ARBA" id="ARBA00022490"/>
    </source>
</evidence>
<dbReference type="GO" id="GO:0031087">
    <property type="term" value="P:deadenylation-independent decapping of nuclear-transcribed mRNA"/>
    <property type="evidence" value="ECO:0007669"/>
    <property type="project" value="TreeGrafter"/>
</dbReference>
<evidence type="ECO:0000313" key="8">
    <source>
        <dbReference type="EMBL" id="CAF9903987.1"/>
    </source>
</evidence>
<dbReference type="InterPro" id="IPR004443">
    <property type="entry name" value="YjeF_N_dom"/>
</dbReference>
<name>A0A8H3EED6_9LECA</name>
<dbReference type="InterPro" id="IPR036652">
    <property type="entry name" value="YjeF_N_dom_sf"/>
</dbReference>
<feature type="region of interest" description="Disordered" evidence="5">
    <location>
        <begin position="122"/>
        <end position="282"/>
    </location>
</feature>
<feature type="compositionally biased region" description="Polar residues" evidence="5">
    <location>
        <begin position="128"/>
        <end position="149"/>
    </location>
</feature>
<evidence type="ECO:0000259" key="7">
    <source>
        <dbReference type="PROSITE" id="PS51512"/>
    </source>
</evidence>
<feature type="compositionally biased region" description="Basic and acidic residues" evidence="5">
    <location>
        <begin position="432"/>
        <end position="443"/>
    </location>
</feature>
<dbReference type="GO" id="GO:0033962">
    <property type="term" value="P:P-body assembly"/>
    <property type="evidence" value="ECO:0007669"/>
    <property type="project" value="TreeGrafter"/>
</dbReference>
<comment type="caution">
    <text evidence="8">The sequence shown here is derived from an EMBL/GenBank/DDBJ whole genome shotgun (WGS) entry which is preliminary data.</text>
</comment>
<organism evidence="8 9">
    <name type="scientific">Heterodermia speciosa</name>
    <dbReference type="NCBI Taxonomy" id="116794"/>
    <lineage>
        <taxon>Eukaryota</taxon>
        <taxon>Fungi</taxon>
        <taxon>Dikarya</taxon>
        <taxon>Ascomycota</taxon>
        <taxon>Pezizomycotina</taxon>
        <taxon>Lecanoromycetes</taxon>
        <taxon>OSLEUM clade</taxon>
        <taxon>Lecanoromycetidae</taxon>
        <taxon>Caliciales</taxon>
        <taxon>Physciaceae</taxon>
        <taxon>Heterodermia</taxon>
    </lineage>
</organism>
<dbReference type="GO" id="GO:0003729">
    <property type="term" value="F:mRNA binding"/>
    <property type="evidence" value="ECO:0007669"/>
    <property type="project" value="TreeGrafter"/>
</dbReference>
<evidence type="ECO:0000256" key="1">
    <source>
        <dbReference type="ARBA" id="ARBA00004201"/>
    </source>
</evidence>
<evidence type="ECO:0000313" key="9">
    <source>
        <dbReference type="Proteomes" id="UP000664521"/>
    </source>
</evidence>
<protein>
    <recommendedName>
        <fullName evidence="3">Enhancer of mRNA-decapping protein 3</fullName>
    </recommendedName>
</protein>
<evidence type="ECO:0000256" key="2">
    <source>
        <dbReference type="ARBA" id="ARBA00006610"/>
    </source>
</evidence>
<dbReference type="PANTHER" id="PTHR13612">
    <property type="entry name" value="ENHANCER OF MRNA-DECAPPING PROTEIN 3"/>
    <property type="match status" value="1"/>
</dbReference>
<feature type="region of interest" description="Disordered" evidence="5">
    <location>
        <begin position="319"/>
        <end position="456"/>
    </location>
</feature>
<dbReference type="Proteomes" id="UP000664521">
    <property type="component" value="Unassembled WGS sequence"/>
</dbReference>
<evidence type="ECO:0000259" key="6">
    <source>
        <dbReference type="PROSITE" id="PS51385"/>
    </source>
</evidence>
<accession>A0A8H3EED6</accession>
<dbReference type="EMBL" id="CAJPDS010000002">
    <property type="protein sequence ID" value="CAF9903987.1"/>
    <property type="molecule type" value="Genomic_DNA"/>
</dbReference>
<keyword evidence="9" id="KW-1185">Reference proteome</keyword>
<dbReference type="OrthoDB" id="10030313at2759"/>
<dbReference type="SUPFAM" id="SSF64153">
    <property type="entry name" value="YjeF N-terminal domain-like"/>
    <property type="match status" value="1"/>
</dbReference>
<feature type="domain" description="YjeF N-terminal" evidence="6">
    <location>
        <begin position="474"/>
        <end position="537"/>
    </location>
</feature>
<dbReference type="InterPro" id="IPR019050">
    <property type="entry name" value="FDF_dom"/>
</dbReference>
<dbReference type="PROSITE" id="PS51512">
    <property type="entry name" value="DFDF"/>
    <property type="match status" value="1"/>
</dbReference>
<dbReference type="Pfam" id="PF09532">
    <property type="entry name" value="FDF"/>
    <property type="match status" value="1"/>
</dbReference>
<comment type="similarity">
    <text evidence="2">Belongs to the EDC3 family.</text>
</comment>
<comment type="subcellular location">
    <subcellularLocation>
        <location evidence="1">Cytoplasm</location>
        <location evidence="1">P-body</location>
    </subcellularLocation>
</comment>
<dbReference type="GO" id="GO:0000932">
    <property type="term" value="C:P-body"/>
    <property type="evidence" value="ECO:0007669"/>
    <property type="project" value="UniProtKB-SubCell"/>
</dbReference>
<evidence type="ECO:0000256" key="5">
    <source>
        <dbReference type="SAM" id="MobiDB-lite"/>
    </source>
</evidence>
<evidence type="ECO:0000256" key="3">
    <source>
        <dbReference type="ARBA" id="ARBA00015797"/>
    </source>
</evidence>
<dbReference type="Gene3D" id="3.40.50.10260">
    <property type="entry name" value="YjeF N-terminal domain"/>
    <property type="match status" value="1"/>
</dbReference>
<dbReference type="PROSITE" id="PS51385">
    <property type="entry name" value="YJEF_N"/>
    <property type="match status" value="1"/>
</dbReference>
<sequence>MEDYIGEIVLVTLKNPPDTRVRGLVSGIVDFQLCLRDVTWLPSQDRMEMYVVDGPGNLLDLEILSPLGHDTSLHTHVPPDVDPAILSYGKSPAKTLGNNSSAVPQPLDVGVVTHLEDPKPQLAAPMSAKTQAQSAEQQRPGDTSATLTGPFQDLSLNGFPNPGQVLNGHAKGQQLEEAQIEWKKRRRGKRQGAKDRRAEAAGQISPGANTIQVKPEKPPVANGKHRKKSKDDGWRKTPLLEEVSRPNALLLHPHNGTDSKGLSRRQMKQLQRSKMEQSGWATEDATDIQEMGDFDFSGNLSKFDKRGVFDQLKQEDTTADEARLVSHNRLPPRAGTAGGKNLHYTENVLSSPKAESRGAWSSGDSEADASQTKPSSGRSSRRAMSRVSMKNPPSRKGSAILNDQHMTGSGSLPESKAKTRLASRKSSAIMKAQRDVSSSRDTEVTAMPTPTPSRPSFQMVSSDLFCPCLTPLQMLELEQLAIGELGMTEELMSENASRSIAQTACKLISHGESGGKNDSSPVIVVMAGNTKSGVSPD</sequence>
<proteinExistence type="inferred from homology"/>
<dbReference type="SMART" id="SM01199">
    <property type="entry name" value="FDF"/>
    <property type="match status" value="1"/>
</dbReference>
<feature type="domain" description="DFDF" evidence="7">
    <location>
        <begin position="282"/>
        <end position="318"/>
    </location>
</feature>
<keyword evidence="4" id="KW-0963">Cytoplasm</keyword>
<dbReference type="InterPro" id="IPR025762">
    <property type="entry name" value="DFDF"/>
</dbReference>
<feature type="compositionally biased region" description="Polar residues" evidence="5">
    <location>
        <begin position="362"/>
        <end position="374"/>
    </location>
</feature>